<dbReference type="PRINTS" id="PR00778">
    <property type="entry name" value="HTHARSR"/>
</dbReference>
<dbReference type="NCBIfam" id="NF033788">
    <property type="entry name" value="HTH_metalloreg"/>
    <property type="match status" value="1"/>
</dbReference>
<dbReference type="Proteomes" id="UP000220639">
    <property type="component" value="Unassembled WGS sequence"/>
</dbReference>
<evidence type="ECO:0000313" key="10">
    <source>
        <dbReference type="EMBL" id="QLO55142.1"/>
    </source>
</evidence>
<dbReference type="GO" id="GO:0003700">
    <property type="term" value="F:DNA-binding transcription factor activity"/>
    <property type="evidence" value="ECO:0007669"/>
    <property type="project" value="InterPro"/>
</dbReference>
<dbReference type="GeneID" id="97393625"/>
<evidence type="ECO:0000313" key="13">
    <source>
        <dbReference type="Proteomes" id="UP000510937"/>
    </source>
</evidence>
<dbReference type="GO" id="GO:0046685">
    <property type="term" value="P:response to arsenic-containing substance"/>
    <property type="evidence" value="ECO:0007669"/>
    <property type="project" value="UniProtKB-KW"/>
</dbReference>
<dbReference type="EMBL" id="FZTC01000034">
    <property type="protein sequence ID" value="SNU37493.1"/>
    <property type="molecule type" value="Genomic_DNA"/>
</dbReference>
<reference evidence="9 15" key="5">
    <citation type="submission" date="2024-04" db="EMBL/GenBank/DDBJ databases">
        <title>Draft genome assemblies of urinary isolates.</title>
        <authorList>
            <person name="Appleberry H."/>
            <person name="Kula A."/>
            <person name="Wolfe A.J."/>
            <person name="Putonti C."/>
        </authorList>
    </citation>
    <scope>NUCLEOTIDE SEQUENCE [LARGE SCALE GENOMIC DNA]</scope>
    <source>
        <strain evidence="9 15">UMB12529</strain>
    </source>
</reference>
<dbReference type="InterPro" id="IPR036388">
    <property type="entry name" value="WH-like_DNA-bd_sf"/>
</dbReference>
<dbReference type="Proteomes" id="UP000510937">
    <property type="component" value="Chromosome"/>
</dbReference>
<evidence type="ECO:0000313" key="15">
    <source>
        <dbReference type="Proteomes" id="UP001458070"/>
    </source>
</evidence>
<dbReference type="SUPFAM" id="SSF46785">
    <property type="entry name" value="Winged helix' DNA-binding domain"/>
    <property type="match status" value="1"/>
</dbReference>
<evidence type="ECO:0000313" key="9">
    <source>
        <dbReference type="EMBL" id="MEM0622425.1"/>
    </source>
</evidence>
<evidence type="ECO:0000313" key="8">
    <source>
        <dbReference type="EMBL" id="MBA8124984.1"/>
    </source>
</evidence>
<comment type="subunit">
    <text evidence="1">Binds DNA as a homodimer.</text>
</comment>
<evidence type="ECO:0000256" key="6">
    <source>
        <dbReference type="ARBA" id="ARBA00039566"/>
    </source>
</evidence>
<evidence type="ECO:0000313" key="12">
    <source>
        <dbReference type="Proteomes" id="UP000220639"/>
    </source>
</evidence>
<evidence type="ECO:0000256" key="1">
    <source>
        <dbReference type="ARBA" id="ARBA00011432"/>
    </source>
</evidence>
<evidence type="ECO:0000313" key="14">
    <source>
        <dbReference type="Proteomes" id="UP000557483"/>
    </source>
</evidence>
<dbReference type="GO" id="GO:0003677">
    <property type="term" value="F:DNA binding"/>
    <property type="evidence" value="ECO:0007669"/>
    <property type="project" value="UniProtKB-KW"/>
</dbReference>
<evidence type="ECO:0000259" key="7">
    <source>
        <dbReference type="PROSITE" id="PS50987"/>
    </source>
</evidence>
<dbReference type="InterPro" id="IPR011991">
    <property type="entry name" value="ArsR-like_HTH"/>
</dbReference>
<feature type="domain" description="HTH arsR-type" evidence="7">
    <location>
        <begin position="1"/>
        <end position="91"/>
    </location>
</feature>
<evidence type="ECO:0000256" key="4">
    <source>
        <dbReference type="ARBA" id="ARBA00023125"/>
    </source>
</evidence>
<name>A0A285B9Q6_9ENTR</name>
<dbReference type="InterPro" id="IPR001845">
    <property type="entry name" value="HTH_ArsR_DNA-bd_dom"/>
</dbReference>
<dbReference type="InterPro" id="IPR036390">
    <property type="entry name" value="WH_DNA-bd_sf"/>
</dbReference>
<dbReference type="NCBIfam" id="NF007528">
    <property type="entry name" value="PRK10141.1"/>
    <property type="match status" value="1"/>
</dbReference>
<reference evidence="10" key="4">
    <citation type="journal article" date="2021" name="Microb. Genom.">
        <title>A genomic epidemiological study shows that prevalence of antimicrobial resistance in Enterobacterales is associated with the livestock host, as well as antimicrobial usage.</title>
        <authorList>
            <person name="AbuOun M."/>
            <person name="Jones H."/>
            <person name="Stubberfield E."/>
            <person name="Gilson D."/>
            <person name="Shaw L.P."/>
            <person name="Hubbard A.T.M."/>
            <person name="Chau K.K."/>
            <person name="Sebra R."/>
            <person name="Peto T.E.A."/>
            <person name="Crook D.W."/>
            <person name="Read D.S."/>
            <person name="Gweon H.S."/>
            <person name="Walker A.S."/>
            <person name="Stoesser N."/>
            <person name="Smith R.P."/>
            <person name="Anjum M.F."/>
            <person name="On Behalf Of The Rehab Consortium."/>
        </authorList>
    </citation>
    <scope>NUCLEOTIDE SEQUENCE</scope>
    <source>
        <strain evidence="10">RHBSTW-00555</strain>
    </source>
</reference>
<dbReference type="InterPro" id="IPR018334">
    <property type="entry name" value="ArsR_HTH"/>
</dbReference>
<keyword evidence="4 11" id="KW-0238">DNA-binding</keyword>
<dbReference type="RefSeq" id="WP_004134443.1">
    <property type="nucleotide sequence ID" value="NZ_CABGKG010000003.1"/>
</dbReference>
<keyword evidence="15" id="KW-1185">Reference proteome</keyword>
<dbReference type="PROSITE" id="PS50987">
    <property type="entry name" value="HTH_ARSR_2"/>
    <property type="match status" value="1"/>
</dbReference>
<gene>
    <name evidence="11" type="primary">arsR</name>
    <name evidence="9" type="ORF">AAFL32_00745</name>
    <name evidence="8" type="ORF">HV064_13895</name>
    <name evidence="10" type="ORF">HV234_04590</name>
    <name evidence="11" type="ORF">KOSB73_40039</name>
</gene>
<evidence type="ECO:0000256" key="2">
    <source>
        <dbReference type="ARBA" id="ARBA00022849"/>
    </source>
</evidence>
<reference evidence="12" key="2">
    <citation type="submission" date="2017-08" db="EMBL/GenBank/DDBJ databases">
        <authorList>
            <person name="Brisse S."/>
        </authorList>
    </citation>
    <scope>NUCLEOTIDE SEQUENCE [LARGE SCALE GENOMIC DNA]</scope>
    <source>
        <strain evidence="12">06D021</strain>
    </source>
</reference>
<keyword evidence="3" id="KW-0805">Transcription regulation</keyword>
<dbReference type="Gene3D" id="1.10.10.10">
    <property type="entry name" value="Winged helix-like DNA-binding domain superfamily/Winged helix DNA-binding domain"/>
    <property type="match status" value="1"/>
</dbReference>
<reference evidence="13 14" key="3">
    <citation type="submission" date="2020-06" db="EMBL/GenBank/DDBJ databases">
        <title>REHAB project genomes.</title>
        <authorList>
            <person name="Shaw L.P."/>
        </authorList>
    </citation>
    <scope>NUCLEOTIDE SEQUENCE [LARGE SCALE GENOMIC DNA]</scope>
    <source>
        <strain evidence="8 14">RHBSTW-00092</strain>
        <strain evidence="13">RHBSTW-00555</strain>
    </source>
</reference>
<dbReference type="AlphaFoldDB" id="A0A285B9Q6"/>
<organism evidence="11 12">
    <name type="scientific">Klebsiella grimontii</name>
    <dbReference type="NCBI Taxonomy" id="2058152"/>
    <lineage>
        <taxon>Bacteria</taxon>
        <taxon>Pseudomonadati</taxon>
        <taxon>Pseudomonadota</taxon>
        <taxon>Gammaproteobacteria</taxon>
        <taxon>Enterobacterales</taxon>
        <taxon>Enterobacteriaceae</taxon>
        <taxon>Klebsiella/Raoultella group</taxon>
        <taxon>Klebsiella</taxon>
    </lineage>
</organism>
<dbReference type="SMART" id="SM00418">
    <property type="entry name" value="HTH_ARSR"/>
    <property type="match status" value="1"/>
</dbReference>
<proteinExistence type="predicted"/>
<dbReference type="PROSITE" id="PS00846">
    <property type="entry name" value="HTH_ARSR_1"/>
    <property type="match status" value="1"/>
</dbReference>
<keyword evidence="5" id="KW-0804">Transcription</keyword>
<dbReference type="InterPro" id="IPR051081">
    <property type="entry name" value="HTH_MetalResp_TranReg"/>
</dbReference>
<keyword evidence="2" id="KW-0059">Arsenical resistance</keyword>
<evidence type="ECO:0000256" key="3">
    <source>
        <dbReference type="ARBA" id="ARBA00023015"/>
    </source>
</evidence>
<protein>
    <recommendedName>
        <fullName evidence="6">Arsenical resistance operon repressor</fullName>
    </recommendedName>
</protein>
<dbReference type="PANTHER" id="PTHR33154">
    <property type="entry name" value="TRANSCRIPTIONAL REGULATOR, ARSR FAMILY"/>
    <property type="match status" value="1"/>
</dbReference>
<dbReference type="PANTHER" id="PTHR33154:SF18">
    <property type="entry name" value="ARSENICAL RESISTANCE OPERON REPRESSOR"/>
    <property type="match status" value="1"/>
</dbReference>
<accession>A0A285B9Q6</accession>
<dbReference type="Pfam" id="PF01022">
    <property type="entry name" value="HTH_5"/>
    <property type="match status" value="1"/>
</dbReference>
<evidence type="ECO:0000313" key="11">
    <source>
        <dbReference type="EMBL" id="SNU37493.1"/>
    </source>
</evidence>
<dbReference type="Proteomes" id="UP000557483">
    <property type="component" value="Unassembled WGS sequence"/>
</dbReference>
<dbReference type="EMBL" id="JBCGEM010000001">
    <property type="protein sequence ID" value="MEM0622425.1"/>
    <property type="molecule type" value="Genomic_DNA"/>
</dbReference>
<dbReference type="FunFam" id="1.10.10.10:FF:000279">
    <property type="entry name" value="Transcriptional regulator, ArsR family"/>
    <property type="match status" value="1"/>
</dbReference>
<dbReference type="CDD" id="cd00090">
    <property type="entry name" value="HTH_ARSR"/>
    <property type="match status" value="1"/>
</dbReference>
<dbReference type="Proteomes" id="UP001458070">
    <property type="component" value="Unassembled WGS sequence"/>
</dbReference>
<dbReference type="EMBL" id="JABXRN010000001">
    <property type="protein sequence ID" value="MBA8124984.1"/>
    <property type="molecule type" value="Genomic_DNA"/>
</dbReference>
<dbReference type="EMBL" id="CP055315">
    <property type="protein sequence ID" value="QLO55142.1"/>
    <property type="molecule type" value="Genomic_DNA"/>
</dbReference>
<sequence length="116" mass="12860">MSLTPLQLFKNLSDETRLGIVLLLKEMGELCVCDLCAALDQSQPKISRHLAMLRESGLLLDRKQGKWVHYRLSPHMPAWAAQVIAQAWLSQQEIVQAIARKLASANCSGSGKAFCL</sequence>
<reference evidence="11" key="1">
    <citation type="submission" date="2017-08" db="EMBL/GenBank/DDBJ databases">
        <authorList>
            <person name="de Groot N.N."/>
        </authorList>
    </citation>
    <scope>NUCLEOTIDE SEQUENCE [LARGE SCALE GENOMIC DNA]</scope>
    <source>
        <strain evidence="11">06D021</strain>
    </source>
</reference>
<evidence type="ECO:0000256" key="5">
    <source>
        <dbReference type="ARBA" id="ARBA00023163"/>
    </source>
</evidence>